<dbReference type="SMART" id="SM00448">
    <property type="entry name" value="REC"/>
    <property type="match status" value="1"/>
</dbReference>
<dbReference type="PROSITE" id="PS50930">
    <property type="entry name" value="HTH_LYTTR"/>
    <property type="match status" value="1"/>
</dbReference>
<dbReference type="SMART" id="SM00850">
    <property type="entry name" value="LytTR"/>
    <property type="match status" value="1"/>
</dbReference>
<keyword evidence="7" id="KW-1185">Reference proteome</keyword>
<dbReference type="Pfam" id="PF00072">
    <property type="entry name" value="Response_reg"/>
    <property type="match status" value="1"/>
</dbReference>
<dbReference type="PANTHER" id="PTHR37299">
    <property type="entry name" value="TRANSCRIPTIONAL REGULATOR-RELATED"/>
    <property type="match status" value="1"/>
</dbReference>
<evidence type="ECO:0000259" key="5">
    <source>
        <dbReference type="PROSITE" id="PS50930"/>
    </source>
</evidence>
<dbReference type="PROSITE" id="PS50110">
    <property type="entry name" value="RESPONSE_REGULATORY"/>
    <property type="match status" value="1"/>
</dbReference>
<feature type="domain" description="Response regulatory" evidence="4">
    <location>
        <begin position="5"/>
        <end position="119"/>
    </location>
</feature>
<dbReference type="PANTHER" id="PTHR37299:SF1">
    <property type="entry name" value="STAGE 0 SPORULATION PROTEIN A HOMOLOG"/>
    <property type="match status" value="1"/>
</dbReference>
<comment type="caution">
    <text evidence="6">The sequence shown here is derived from an EMBL/GenBank/DDBJ whole genome shotgun (WGS) entry which is preliminary data.</text>
</comment>
<dbReference type="Proteomes" id="UP001299546">
    <property type="component" value="Unassembled WGS sequence"/>
</dbReference>
<organism evidence="6 7">
    <name type="scientific">Bariatricus massiliensis</name>
    <dbReference type="NCBI Taxonomy" id="1745713"/>
    <lineage>
        <taxon>Bacteria</taxon>
        <taxon>Bacillati</taxon>
        <taxon>Bacillota</taxon>
        <taxon>Clostridia</taxon>
        <taxon>Lachnospirales</taxon>
        <taxon>Lachnospiraceae</taxon>
        <taxon>Bariatricus</taxon>
    </lineage>
</organism>
<dbReference type="Gene3D" id="3.40.50.2300">
    <property type="match status" value="1"/>
</dbReference>
<accession>A0ABS8DED8</accession>
<dbReference type="InterPro" id="IPR046947">
    <property type="entry name" value="LytR-like"/>
</dbReference>
<reference evidence="6 7" key="1">
    <citation type="submission" date="2021-10" db="EMBL/GenBank/DDBJ databases">
        <title>Collection of gut derived symbiotic bacterial strains cultured from healthy donors.</title>
        <authorList>
            <person name="Lin H."/>
            <person name="Littmann E."/>
            <person name="Kohout C."/>
            <person name="Pamer E.G."/>
        </authorList>
    </citation>
    <scope>NUCLEOTIDE SEQUENCE [LARGE SCALE GENOMIC DNA]</scope>
    <source>
        <strain evidence="6 7">DFI.1.165</strain>
    </source>
</reference>
<dbReference type="InterPro" id="IPR001789">
    <property type="entry name" value="Sig_transdc_resp-reg_receiver"/>
</dbReference>
<dbReference type="SUPFAM" id="SSF52172">
    <property type="entry name" value="CheY-like"/>
    <property type="match status" value="1"/>
</dbReference>
<keyword evidence="6" id="KW-0238">DNA-binding</keyword>
<dbReference type="InterPro" id="IPR007492">
    <property type="entry name" value="LytTR_DNA-bd_dom"/>
</dbReference>
<evidence type="ECO:0000256" key="2">
    <source>
        <dbReference type="ARBA" id="ARBA00024867"/>
    </source>
</evidence>
<gene>
    <name evidence="6" type="ORF">LIZ65_05760</name>
</gene>
<proteinExistence type="predicted"/>
<evidence type="ECO:0000256" key="1">
    <source>
        <dbReference type="ARBA" id="ARBA00018672"/>
    </source>
</evidence>
<keyword evidence="3" id="KW-0597">Phosphoprotein</keyword>
<evidence type="ECO:0000313" key="7">
    <source>
        <dbReference type="Proteomes" id="UP001299546"/>
    </source>
</evidence>
<comment type="function">
    <text evidence="2">May play the central regulatory role in sporulation. It may be an element of the effector pathway responsible for the activation of sporulation genes in response to nutritional stress. Spo0A may act in concert with spo0H (a sigma factor) to control the expression of some genes that are critical to the sporulation process.</text>
</comment>
<dbReference type="RefSeq" id="WP_066736328.1">
    <property type="nucleotide sequence ID" value="NZ_JAJCIQ010000002.1"/>
</dbReference>
<evidence type="ECO:0000259" key="4">
    <source>
        <dbReference type="PROSITE" id="PS50110"/>
    </source>
</evidence>
<feature type="domain" description="HTH LytTR-type" evidence="5">
    <location>
        <begin position="130"/>
        <end position="236"/>
    </location>
</feature>
<dbReference type="Pfam" id="PF04397">
    <property type="entry name" value="LytTR"/>
    <property type="match status" value="1"/>
</dbReference>
<dbReference type="EMBL" id="JAJCIS010000002">
    <property type="protein sequence ID" value="MCB7386788.1"/>
    <property type="molecule type" value="Genomic_DNA"/>
</dbReference>
<feature type="modified residue" description="4-aspartylphosphate" evidence="3">
    <location>
        <position position="56"/>
    </location>
</feature>
<protein>
    <recommendedName>
        <fullName evidence="1">Stage 0 sporulation protein A homolog</fullName>
    </recommendedName>
</protein>
<dbReference type="GO" id="GO:0003677">
    <property type="term" value="F:DNA binding"/>
    <property type="evidence" value="ECO:0007669"/>
    <property type="project" value="UniProtKB-KW"/>
</dbReference>
<evidence type="ECO:0000313" key="6">
    <source>
        <dbReference type="EMBL" id="MCB7386788.1"/>
    </source>
</evidence>
<dbReference type="InterPro" id="IPR011006">
    <property type="entry name" value="CheY-like_superfamily"/>
</dbReference>
<name>A0ABS8DED8_9FIRM</name>
<sequence>MFEGYVLLVDDQPIAAEDSVAALSCYVKPEQVLFAENVETAREILRTRPVQLAFLDIEMPDEGGFWLASYIEEHYNGLPYVFLTGHADFALESYEYEPLDFLTKPVDIKRMGRTFERLERKADSGKEEKIAVRTGADYIFLTVGEILYICKEKRKILIHMRDGVCYQTSFTLEELERIFSGYRFFRCHQSFLIPLDNIREVGSGKFGQTYEAVLDDGTVVAVSRSRYGRLKEELKQMSIPLVKGSTKEKD</sequence>
<evidence type="ECO:0000256" key="3">
    <source>
        <dbReference type="PROSITE-ProRule" id="PRU00169"/>
    </source>
</evidence>
<dbReference type="Gene3D" id="2.40.50.1020">
    <property type="entry name" value="LytTr DNA-binding domain"/>
    <property type="match status" value="1"/>
</dbReference>